<keyword evidence="1" id="KW-0812">Transmembrane</keyword>
<dbReference type="Proteomes" id="UP000028545">
    <property type="component" value="Unassembled WGS sequence"/>
</dbReference>
<reference evidence="2 3" key="1">
    <citation type="journal article" date="2014" name="Genome Announc.">
        <title>Draft genome sequence of the pathogenic fungus Scedosporium apiospermum.</title>
        <authorList>
            <person name="Vandeputte P."/>
            <person name="Ghamrawi S."/>
            <person name="Rechenmann M."/>
            <person name="Iltis A."/>
            <person name="Giraud S."/>
            <person name="Fleury M."/>
            <person name="Thornton C."/>
            <person name="Delhaes L."/>
            <person name="Meyer W."/>
            <person name="Papon N."/>
            <person name="Bouchara J.P."/>
        </authorList>
    </citation>
    <scope>NUCLEOTIDE SEQUENCE [LARGE SCALE GENOMIC DNA]</scope>
    <source>
        <strain evidence="2 3">IHEM 14462</strain>
    </source>
</reference>
<gene>
    <name evidence="2" type="ORF">SAPIO_CDS2226</name>
</gene>
<dbReference type="OrthoDB" id="3344043at2759"/>
<evidence type="ECO:0000256" key="1">
    <source>
        <dbReference type="SAM" id="Phobius"/>
    </source>
</evidence>
<dbReference type="RefSeq" id="XP_016645190.1">
    <property type="nucleotide sequence ID" value="XM_016785312.1"/>
</dbReference>
<dbReference type="HOGENOM" id="CLU_019655_2_0_1"/>
<dbReference type="GeneID" id="27721298"/>
<name>A0A084GDH9_PSEDA</name>
<dbReference type="EMBL" id="JOWA01000085">
    <property type="protein sequence ID" value="KEZ45391.1"/>
    <property type="molecule type" value="Genomic_DNA"/>
</dbReference>
<keyword evidence="1" id="KW-1133">Transmembrane helix</keyword>
<comment type="caution">
    <text evidence="2">The sequence shown here is derived from an EMBL/GenBank/DDBJ whole genome shotgun (WGS) entry which is preliminary data.</text>
</comment>
<feature type="transmembrane region" description="Helical" evidence="1">
    <location>
        <begin position="446"/>
        <end position="471"/>
    </location>
</feature>
<organism evidence="2 3">
    <name type="scientific">Pseudallescheria apiosperma</name>
    <name type="common">Scedosporium apiospermum</name>
    <dbReference type="NCBI Taxonomy" id="563466"/>
    <lineage>
        <taxon>Eukaryota</taxon>
        <taxon>Fungi</taxon>
        <taxon>Dikarya</taxon>
        <taxon>Ascomycota</taxon>
        <taxon>Pezizomycotina</taxon>
        <taxon>Sordariomycetes</taxon>
        <taxon>Hypocreomycetidae</taxon>
        <taxon>Microascales</taxon>
        <taxon>Microascaceae</taxon>
        <taxon>Scedosporium</taxon>
    </lineage>
</organism>
<keyword evidence="1" id="KW-0472">Membrane</keyword>
<dbReference type="AlphaFoldDB" id="A0A084GDH9"/>
<dbReference type="VEuPathDB" id="FungiDB:SAPIO_CDS2226"/>
<sequence>MFIFNVILIVLVVKFREPNHFVESLRSEAAVYVDINATTFTTITSWASTLAAILGGFVLMLAGDIARDESGVGLAHHSETVHLLHGVQVQKVEAGFSSSISVRNSAAGLLVAITDTWLHLSTEAVNLYRYSPSPGTNLSVNLHERCLINNNSYRAQSNWYFDREPGAPVEPACTLNPAAANTFLVVEDDTITGMSVLGNRSSTLTAKYHAEGGRVYFYLAPAPTEQNLMQDYSAETFAMSTTCIPKSVECGLEYEKFIGAATPFNCTKSGFSGDIQKIGGIRIQFYDDPEFTQTLSTTGVEGSTYSLLVAAFLEVVWPHPQDDPEVAHQVHGDLAMILGCTTTVYDVSYQYQNGSVVEWNARESNSSVTNALSSPITQARVGVTDAYQAFSYTGDTETAQRYADNWAAEYSRVAVSVSVTALRPVPAFSAQYRTPAIVSRIPIAPLAALLLSNFLYCLIGAILTIFAILAVREPETKEVVERTTVQSLVAAMFEPATATAPVKEVDNMFSELAEGKSQRVGIGRLPNGGYSYFLW</sequence>
<evidence type="ECO:0000313" key="2">
    <source>
        <dbReference type="EMBL" id="KEZ45391.1"/>
    </source>
</evidence>
<dbReference type="OMA" id="TWSWIVY"/>
<protein>
    <submittedName>
        <fullName evidence="2">Uncharacterized protein</fullName>
    </submittedName>
</protein>
<dbReference type="KEGG" id="sapo:SAPIO_CDS2226"/>
<proteinExistence type="predicted"/>
<accession>A0A084GDH9</accession>
<evidence type="ECO:0000313" key="3">
    <source>
        <dbReference type="Proteomes" id="UP000028545"/>
    </source>
</evidence>
<keyword evidence="3" id="KW-1185">Reference proteome</keyword>